<dbReference type="GeneID" id="108567817"/>
<sequence>MKVVLLLSCLVAFAAAYVPCGNPCSIGGGCQSNCGETYTQGCTSGCQQSPYYAQPIEQYGSNQLFSSLFSGSYGRNQPKPMVNPTPFYDQNAIYGGNTMVPNQYESAVPAYNPIGEQPFMAGGLGGGYSNQFSTYGSAGSAGLDSFASHAGGSIGFDAFAPQTRSSGFNGFAPHTGSSGFDAFASHTGSSGFNAFAPHAGSFGLDSFAPHANFDSTSYTLHPTLADVYKNTRGVKKIKYTKEKPVEKEVTNVEVEEEEEEEDETDD</sequence>
<evidence type="ECO:0000256" key="1">
    <source>
        <dbReference type="SAM" id="MobiDB-lite"/>
    </source>
</evidence>
<feature type="chain" id="PRO_5046490418" evidence="2">
    <location>
        <begin position="17"/>
        <end position="266"/>
    </location>
</feature>
<feature type="region of interest" description="Disordered" evidence="1">
    <location>
        <begin position="246"/>
        <end position="266"/>
    </location>
</feature>
<evidence type="ECO:0000256" key="2">
    <source>
        <dbReference type="SAM" id="SignalP"/>
    </source>
</evidence>
<organism evidence="3 4">
    <name type="scientific">Nicrophorus vespilloides</name>
    <name type="common">Boreal carrion beetle</name>
    <dbReference type="NCBI Taxonomy" id="110193"/>
    <lineage>
        <taxon>Eukaryota</taxon>
        <taxon>Metazoa</taxon>
        <taxon>Ecdysozoa</taxon>
        <taxon>Arthropoda</taxon>
        <taxon>Hexapoda</taxon>
        <taxon>Insecta</taxon>
        <taxon>Pterygota</taxon>
        <taxon>Neoptera</taxon>
        <taxon>Endopterygota</taxon>
        <taxon>Coleoptera</taxon>
        <taxon>Polyphaga</taxon>
        <taxon>Staphyliniformia</taxon>
        <taxon>Silphidae</taxon>
        <taxon>Nicrophorinae</taxon>
        <taxon>Nicrophorus</taxon>
    </lineage>
</organism>
<dbReference type="RefSeq" id="XP_017783999.1">
    <property type="nucleotide sequence ID" value="XM_017928510.1"/>
</dbReference>
<accession>A0ABM1NAZ9</accession>
<keyword evidence="3" id="KW-1185">Reference proteome</keyword>
<dbReference type="PROSITE" id="PS51257">
    <property type="entry name" value="PROKAR_LIPOPROTEIN"/>
    <property type="match status" value="1"/>
</dbReference>
<dbReference type="Proteomes" id="UP000695000">
    <property type="component" value="Unplaced"/>
</dbReference>
<feature type="compositionally biased region" description="Acidic residues" evidence="1">
    <location>
        <begin position="253"/>
        <end position="266"/>
    </location>
</feature>
<evidence type="ECO:0000313" key="4">
    <source>
        <dbReference type="RefSeq" id="XP_017783999.1"/>
    </source>
</evidence>
<reference evidence="4" key="1">
    <citation type="submission" date="2025-08" db="UniProtKB">
        <authorList>
            <consortium name="RefSeq"/>
        </authorList>
    </citation>
    <scope>IDENTIFICATION</scope>
    <source>
        <tissue evidence="4">Whole Larva</tissue>
    </source>
</reference>
<keyword evidence="2" id="KW-0732">Signal</keyword>
<proteinExistence type="predicted"/>
<gene>
    <name evidence="4" type="primary">LOC108567817</name>
</gene>
<feature type="signal peptide" evidence="2">
    <location>
        <begin position="1"/>
        <end position="16"/>
    </location>
</feature>
<protein>
    <submittedName>
        <fullName evidence="4">Uncharacterized protein LOC108567817</fullName>
    </submittedName>
</protein>
<evidence type="ECO:0000313" key="3">
    <source>
        <dbReference type="Proteomes" id="UP000695000"/>
    </source>
</evidence>
<name>A0ABM1NAZ9_NICVS</name>